<feature type="domain" description="EH" evidence="2">
    <location>
        <begin position="608"/>
        <end position="704"/>
    </location>
</feature>
<feature type="region of interest" description="Disordered" evidence="1">
    <location>
        <begin position="467"/>
        <end position="538"/>
    </location>
</feature>
<feature type="compositionally biased region" description="Gly residues" evidence="1">
    <location>
        <begin position="416"/>
        <end position="429"/>
    </location>
</feature>
<protein>
    <recommendedName>
        <fullName evidence="2">EH domain-containing protein</fullName>
    </recommendedName>
</protein>
<feature type="compositionally biased region" description="Polar residues" evidence="1">
    <location>
        <begin position="396"/>
        <end position="405"/>
    </location>
</feature>
<feature type="compositionally biased region" description="Basic and acidic residues" evidence="1">
    <location>
        <begin position="207"/>
        <end position="227"/>
    </location>
</feature>
<feature type="compositionally biased region" description="Polar residues" evidence="1">
    <location>
        <begin position="55"/>
        <end position="82"/>
    </location>
</feature>
<organism evidence="3 4">
    <name type="scientific">Zalerion maritima</name>
    <dbReference type="NCBI Taxonomy" id="339359"/>
    <lineage>
        <taxon>Eukaryota</taxon>
        <taxon>Fungi</taxon>
        <taxon>Dikarya</taxon>
        <taxon>Ascomycota</taxon>
        <taxon>Pezizomycotina</taxon>
        <taxon>Sordariomycetes</taxon>
        <taxon>Lulworthiomycetidae</taxon>
        <taxon>Lulworthiales</taxon>
        <taxon>Lulworthiaceae</taxon>
        <taxon>Zalerion</taxon>
    </lineage>
</organism>
<dbReference type="SUPFAM" id="SSF47473">
    <property type="entry name" value="EF-hand"/>
    <property type="match status" value="1"/>
</dbReference>
<sequence>MKTSSPRDSQNGNAAQRAAALKGANLAFQKTLAAKSKPKPPAPSSRVNGALVAATSVTRDSPSASTPTKSRIAKQTTGSTINDEGYGYGHNQNEYGEVRSAGKRNSGRNNTGTGGSHREQQHNMLTPGRSSVATQSPSYIAATLAASRSTSPTPRNSSPSYLLQTPIRMRRRGSFGSASVASSAALDVEQPEADPMKPTTTLISMFEDKGKTGDPVKKSTPVRRAESPPKILSPIPKHNATPGSTLTSPGNFSSRLRPRTPPKRNLQAATSLSVEPRPRARPLLAQDDGPRRSHGKDLVTMNMELKLSPKVPLDIKAPKPQRIVSQQTITAYNKHLEDTIISEVEEPPRSTSASSSSSAGTFVSASSTHSPTRTTPLRQNLIRGPPPPRPPSRRSTAATVRQQLQPSPSRPTTPGRGSGGGGGGGGGGRTQQQPYPSRTPLYDTPSASLSTLPLPSLTDAMLASSLASVRAAQPSRGPSPVPEPSRKPHHRRGHSHSISSSFNRVRYHHSGPKGFVGYHHTGNSTASLPMPSSSPVQRSMPLTLRQDKIGDKANKHEAKKMKKRAKGSKRHAHSEGNRKRWRDEITMAERKRYEGLWASNKGLLVEYLWPPANDKEENGTNVGHENDPRECIINIVARDLWQRSRLPNDELAEVWELVDRNSTAWGGMLTKHEFVVGTWVVDQRLKGRKIPTKIQQSVWDSRHEHLRSQKDLEGGGGTDGANSREAMTPGYHGGFLIISTCGLATSRKGSRVCGIVYIASHRHEERRFGNVLGALCSAIKEENKQEQETAANKGAWLRIDYRGESTMVSPDVLYLREGIEYVGFQPQYPEET</sequence>
<dbReference type="InterPro" id="IPR011992">
    <property type="entry name" value="EF-hand-dom_pair"/>
</dbReference>
<evidence type="ECO:0000256" key="1">
    <source>
        <dbReference type="SAM" id="MobiDB-lite"/>
    </source>
</evidence>
<feature type="compositionally biased region" description="Low complexity" evidence="1">
    <location>
        <begin position="147"/>
        <end position="160"/>
    </location>
</feature>
<feature type="region of interest" description="Disordered" evidence="1">
    <location>
        <begin position="30"/>
        <end position="165"/>
    </location>
</feature>
<feature type="compositionally biased region" description="Low complexity" evidence="1">
    <location>
        <begin position="350"/>
        <end position="368"/>
    </location>
</feature>
<feature type="compositionally biased region" description="Polar residues" evidence="1">
    <location>
        <begin position="521"/>
        <end position="537"/>
    </location>
</feature>
<feature type="compositionally biased region" description="Basic residues" evidence="1">
    <location>
        <begin position="557"/>
        <end position="572"/>
    </location>
</feature>
<feature type="region of interest" description="Disordered" evidence="1">
    <location>
        <begin position="552"/>
        <end position="578"/>
    </location>
</feature>
<gene>
    <name evidence="3" type="ORF">MKZ38_006964</name>
</gene>
<name>A0AAD5RJC5_9PEZI</name>
<feature type="compositionally biased region" description="Polar residues" evidence="1">
    <location>
        <begin position="241"/>
        <end position="254"/>
    </location>
</feature>
<dbReference type="EMBL" id="JAKWBI020000432">
    <property type="protein sequence ID" value="KAJ2895057.1"/>
    <property type="molecule type" value="Genomic_DNA"/>
</dbReference>
<dbReference type="Pfam" id="PF12763">
    <property type="entry name" value="EH"/>
    <property type="match status" value="1"/>
</dbReference>
<comment type="caution">
    <text evidence="3">The sequence shown here is derived from an EMBL/GenBank/DDBJ whole genome shotgun (WGS) entry which is preliminary data.</text>
</comment>
<evidence type="ECO:0000313" key="4">
    <source>
        <dbReference type="Proteomes" id="UP001201980"/>
    </source>
</evidence>
<dbReference type="InterPro" id="IPR000261">
    <property type="entry name" value="EH_dom"/>
</dbReference>
<dbReference type="Proteomes" id="UP001201980">
    <property type="component" value="Unassembled WGS sequence"/>
</dbReference>
<feature type="compositionally biased region" description="Basic and acidic residues" evidence="1">
    <location>
        <begin position="700"/>
        <end position="713"/>
    </location>
</feature>
<feature type="region of interest" description="Disordered" evidence="1">
    <location>
        <begin position="700"/>
        <end position="725"/>
    </location>
</feature>
<dbReference type="SMART" id="SM00027">
    <property type="entry name" value="EH"/>
    <property type="match status" value="1"/>
</dbReference>
<dbReference type="Gene3D" id="1.10.238.10">
    <property type="entry name" value="EF-hand"/>
    <property type="match status" value="1"/>
</dbReference>
<feature type="compositionally biased region" description="Polar residues" evidence="1">
    <location>
        <begin position="369"/>
        <end position="378"/>
    </location>
</feature>
<feature type="region of interest" description="Disordered" evidence="1">
    <location>
        <begin position="207"/>
        <end position="295"/>
    </location>
</feature>
<evidence type="ECO:0000313" key="3">
    <source>
        <dbReference type="EMBL" id="KAJ2895057.1"/>
    </source>
</evidence>
<feature type="region of interest" description="Disordered" evidence="1">
    <location>
        <begin position="344"/>
        <end position="450"/>
    </location>
</feature>
<dbReference type="AlphaFoldDB" id="A0AAD5RJC5"/>
<keyword evidence="4" id="KW-1185">Reference proteome</keyword>
<feature type="compositionally biased region" description="Low complexity" evidence="1">
    <location>
        <begin position="406"/>
        <end position="415"/>
    </location>
</feature>
<proteinExistence type="predicted"/>
<evidence type="ECO:0000259" key="2">
    <source>
        <dbReference type="SMART" id="SM00027"/>
    </source>
</evidence>
<accession>A0AAD5RJC5</accession>
<feature type="compositionally biased region" description="Polar residues" evidence="1">
    <location>
        <begin position="122"/>
        <end position="138"/>
    </location>
</feature>
<reference evidence="3" key="1">
    <citation type="submission" date="2022-07" db="EMBL/GenBank/DDBJ databases">
        <title>Draft genome sequence of Zalerion maritima ATCC 34329, a (micro)plastics degrading marine fungus.</title>
        <authorList>
            <person name="Paco A."/>
            <person name="Goncalves M.F.M."/>
            <person name="Rocha-Santos T.A.P."/>
            <person name="Alves A."/>
        </authorList>
    </citation>
    <scope>NUCLEOTIDE SEQUENCE</scope>
    <source>
        <strain evidence="3">ATCC 34329</strain>
    </source>
</reference>